<dbReference type="RefSeq" id="WP_146916993.1">
    <property type="nucleotide sequence ID" value="NZ_VORW01000004.1"/>
</dbReference>
<reference evidence="2 3" key="1">
    <citation type="submission" date="2019-08" db="EMBL/GenBank/DDBJ databases">
        <title>Genomes sequence of Algoriphagus aquimarinus ACAM450.</title>
        <authorList>
            <person name="Bowman J.P."/>
        </authorList>
    </citation>
    <scope>NUCLEOTIDE SEQUENCE [LARGE SCALE GENOMIC DNA]</scope>
    <source>
        <strain evidence="2 3">ACAM 450</strain>
    </source>
</reference>
<evidence type="ECO:0000313" key="2">
    <source>
        <dbReference type="EMBL" id="TXE12298.1"/>
    </source>
</evidence>
<dbReference type="SUPFAM" id="SSF159888">
    <property type="entry name" value="YdhG-like"/>
    <property type="match status" value="1"/>
</dbReference>
<gene>
    <name evidence="2" type="ORF">ESV85_09705</name>
</gene>
<evidence type="ECO:0000313" key="3">
    <source>
        <dbReference type="Proteomes" id="UP000321935"/>
    </source>
</evidence>
<dbReference type="InterPro" id="IPR014922">
    <property type="entry name" value="YdhG-like"/>
</dbReference>
<dbReference type="Pfam" id="PF08818">
    <property type="entry name" value="DUF1801"/>
    <property type="match status" value="1"/>
</dbReference>
<accession>A0A5C7AUD4</accession>
<dbReference type="OrthoDB" id="328972at2"/>
<protein>
    <submittedName>
        <fullName evidence="2">DUF1801 domain-containing protein</fullName>
    </submittedName>
</protein>
<evidence type="ECO:0000259" key="1">
    <source>
        <dbReference type="Pfam" id="PF08818"/>
    </source>
</evidence>
<organism evidence="2 3">
    <name type="scientific">Algoriphagus aquimarinus</name>
    <dbReference type="NCBI Taxonomy" id="237018"/>
    <lineage>
        <taxon>Bacteria</taxon>
        <taxon>Pseudomonadati</taxon>
        <taxon>Bacteroidota</taxon>
        <taxon>Cytophagia</taxon>
        <taxon>Cytophagales</taxon>
        <taxon>Cyclobacteriaceae</taxon>
        <taxon>Algoriphagus</taxon>
    </lineage>
</organism>
<name>A0A5C7AUD4_9BACT</name>
<proteinExistence type="predicted"/>
<feature type="domain" description="YdhG-like" evidence="1">
    <location>
        <begin position="21"/>
        <end position="125"/>
    </location>
</feature>
<dbReference type="AlphaFoldDB" id="A0A5C7AUD4"/>
<sequence length="138" mass="15946">MELKTNPEVESVFLKYPDSVRDKMLNLRRLILESAEELGLTSFEETLKWGEPSFLAKKGSSIRMDWKAKSPEQYAMYFKCTSKLVPSFRLAYDEIFAYEGSRALVFKLDEKVPESELKKCIKAALTYHQVKQLPLIGL</sequence>
<dbReference type="Proteomes" id="UP000321935">
    <property type="component" value="Unassembled WGS sequence"/>
</dbReference>
<dbReference type="EMBL" id="VORW01000004">
    <property type="protein sequence ID" value="TXE12298.1"/>
    <property type="molecule type" value="Genomic_DNA"/>
</dbReference>
<comment type="caution">
    <text evidence="2">The sequence shown here is derived from an EMBL/GenBank/DDBJ whole genome shotgun (WGS) entry which is preliminary data.</text>
</comment>